<dbReference type="Gene3D" id="2.10.60.10">
    <property type="entry name" value="CD59"/>
    <property type="match status" value="2"/>
</dbReference>
<accession>A0A6P8P580</accession>
<evidence type="ECO:0000259" key="6">
    <source>
        <dbReference type="SMART" id="SM00134"/>
    </source>
</evidence>
<feature type="domain" description="UPAR/Ly6" evidence="6">
    <location>
        <begin position="22"/>
        <end position="116"/>
    </location>
</feature>
<dbReference type="RefSeq" id="XP_033770596.1">
    <property type="nucleotide sequence ID" value="XM_033914705.1"/>
</dbReference>
<gene>
    <name evidence="8" type="primary">LOC117345685</name>
</gene>
<dbReference type="OrthoDB" id="9907178at2759"/>
<dbReference type="Proteomes" id="UP000515159">
    <property type="component" value="Chromosome 11"/>
</dbReference>
<evidence type="ECO:0000256" key="4">
    <source>
        <dbReference type="ARBA" id="ARBA00023157"/>
    </source>
</evidence>
<comment type="similarity">
    <text evidence="2">Belongs to the CNF-like-inhibitor family.</text>
</comment>
<dbReference type="InterPro" id="IPR016054">
    <property type="entry name" value="LY6_UPA_recep-like"/>
</dbReference>
<dbReference type="CDD" id="cd23572">
    <property type="entry name" value="TFP_LU_ECD_PINLYP_rpt2"/>
    <property type="match status" value="1"/>
</dbReference>
<organism evidence="7 8">
    <name type="scientific">Geotrypetes seraphini</name>
    <name type="common">Gaboon caecilian</name>
    <name type="synonym">Caecilia seraphini</name>
    <dbReference type="NCBI Taxonomy" id="260995"/>
    <lineage>
        <taxon>Eukaryota</taxon>
        <taxon>Metazoa</taxon>
        <taxon>Chordata</taxon>
        <taxon>Craniata</taxon>
        <taxon>Vertebrata</taxon>
        <taxon>Euteleostomi</taxon>
        <taxon>Amphibia</taxon>
        <taxon>Gymnophiona</taxon>
        <taxon>Geotrypetes</taxon>
    </lineage>
</organism>
<protein>
    <submittedName>
        <fullName evidence="8">Phospholipase A2 inhibitor and Ly6/PLAUR domain-containing protein-like</fullName>
    </submittedName>
</protein>
<dbReference type="Pfam" id="PF00021">
    <property type="entry name" value="UPAR_LY6"/>
    <property type="match status" value="1"/>
</dbReference>
<dbReference type="PANTHER" id="PTHR20914">
    <property type="entry name" value="LY6/PLAUR DOMAIN-CONTAINING PROTEIN 8"/>
    <property type="match status" value="1"/>
</dbReference>
<feature type="signal peptide" evidence="5">
    <location>
        <begin position="1"/>
        <end position="21"/>
    </location>
</feature>
<dbReference type="SUPFAM" id="SSF57302">
    <property type="entry name" value="Snake toxin-like"/>
    <property type="match status" value="2"/>
</dbReference>
<keyword evidence="8" id="KW-0593">Phospholipase A2 inhibitor</keyword>
<dbReference type="FunCoup" id="A0A6P8P580">
    <property type="interactions" value="1"/>
</dbReference>
<evidence type="ECO:0000256" key="5">
    <source>
        <dbReference type="SAM" id="SignalP"/>
    </source>
</evidence>
<dbReference type="InterPro" id="IPR045860">
    <property type="entry name" value="Snake_toxin-like_sf"/>
</dbReference>
<dbReference type="PANTHER" id="PTHR20914:SF9">
    <property type="entry name" value="COILED, ISOFORM A"/>
    <property type="match status" value="1"/>
</dbReference>
<dbReference type="Pfam" id="PF02988">
    <property type="entry name" value="PLA2_inh"/>
    <property type="match status" value="1"/>
</dbReference>
<dbReference type="GeneID" id="117345685"/>
<dbReference type="GO" id="GO:0019834">
    <property type="term" value="F:phospholipase A2 inhibitor activity"/>
    <property type="evidence" value="ECO:0007669"/>
    <property type="project" value="UniProtKB-KW"/>
</dbReference>
<feature type="domain" description="UPAR/Ly6" evidence="6">
    <location>
        <begin position="118"/>
        <end position="204"/>
    </location>
</feature>
<dbReference type="AlphaFoldDB" id="A0A6P8P580"/>
<evidence type="ECO:0000256" key="2">
    <source>
        <dbReference type="ARBA" id="ARBA00006570"/>
    </source>
</evidence>
<sequence>MRTFLISGVCFLSALIVTVISLKCQQCVSTTENKCEGTEITCSTSENNCVSLTTETIVGDTKVNVFAKACSASSECNFPFFMTDGNSKTRGATKCCKSDNCENGVISLPNVNNTLNGLQCPSCNAVGTDKCEKSSTIKCEGAENRCIYYSLTVSKGTTKISTATRGCGSENICSSSQTGLFHGATLNFFECSSASCLYHSLLVPIIVELYLIKLLS</sequence>
<keyword evidence="7" id="KW-1185">Reference proteome</keyword>
<keyword evidence="3" id="KW-0964">Secreted</keyword>
<name>A0A6P8P580_GEOSA</name>
<proteinExistence type="inferred from homology"/>
<dbReference type="SMART" id="SM00134">
    <property type="entry name" value="LU"/>
    <property type="match status" value="2"/>
</dbReference>
<evidence type="ECO:0000313" key="7">
    <source>
        <dbReference type="Proteomes" id="UP000515159"/>
    </source>
</evidence>
<feature type="chain" id="PRO_5028329077" evidence="5">
    <location>
        <begin position="22"/>
        <end position="216"/>
    </location>
</feature>
<dbReference type="InParanoid" id="A0A6P8P580"/>
<dbReference type="KEGG" id="gsh:117345685"/>
<comment type="subcellular location">
    <subcellularLocation>
        <location evidence="1">Secreted</location>
    </subcellularLocation>
</comment>
<evidence type="ECO:0000313" key="8">
    <source>
        <dbReference type="RefSeq" id="XP_033770596.1"/>
    </source>
</evidence>
<evidence type="ECO:0000256" key="3">
    <source>
        <dbReference type="ARBA" id="ARBA00022525"/>
    </source>
</evidence>
<keyword evidence="4" id="KW-1015">Disulfide bond</keyword>
<dbReference type="GO" id="GO:0005576">
    <property type="term" value="C:extracellular region"/>
    <property type="evidence" value="ECO:0007669"/>
    <property type="project" value="UniProtKB-SubCell"/>
</dbReference>
<evidence type="ECO:0000256" key="1">
    <source>
        <dbReference type="ARBA" id="ARBA00004613"/>
    </source>
</evidence>
<dbReference type="InterPro" id="IPR004126">
    <property type="entry name" value="PLipase_A2_inh_N"/>
</dbReference>
<reference evidence="8" key="1">
    <citation type="submission" date="2025-08" db="UniProtKB">
        <authorList>
            <consortium name="RefSeq"/>
        </authorList>
    </citation>
    <scope>IDENTIFICATION</scope>
</reference>
<dbReference type="InterPro" id="IPR050918">
    <property type="entry name" value="CNF-like_PLA2_Inhibitor"/>
</dbReference>
<keyword evidence="5" id="KW-0732">Signal</keyword>